<dbReference type="SUPFAM" id="SSF56281">
    <property type="entry name" value="Metallo-hydrolase/oxidoreductase"/>
    <property type="match status" value="1"/>
</dbReference>
<dbReference type="InterPro" id="IPR036866">
    <property type="entry name" value="RibonucZ/Hydroxyglut_hydro"/>
</dbReference>
<sequence>MELLSIASGSSGNCYYVGNEETHLLVDAGVSGKKIETALNEIDRKPSDLDGILVTHEHIDHVKGLGVMARKHGIPIYTTGGTISEIKKMSSVGTIDDSLFHEIEPDEPFIINNLSIDASAIWHDAADPVCYSISDGKSKFSIATDMGNFDDYVVNKLKNSDIMVIEANHDIRMLQAGPYPYYLKQRILGNRGHLSNERSGQLIKALLNSHIKAILLGHLSKENNFEELAYETVKLELSDNEYASDVREFGLEVARRDRPGALLTVGN</sequence>
<dbReference type="EMBL" id="JACOOX010000003">
    <property type="protein sequence ID" value="MBC5662415.1"/>
    <property type="molecule type" value="Genomic_DNA"/>
</dbReference>
<protein>
    <submittedName>
        <fullName evidence="2">MBL fold metallo-hydrolase</fullName>
    </submittedName>
</protein>
<accession>A0A8I0AI03</accession>
<dbReference type="GO" id="GO:0016787">
    <property type="term" value="F:hydrolase activity"/>
    <property type="evidence" value="ECO:0007669"/>
    <property type="project" value="UniProtKB-KW"/>
</dbReference>
<keyword evidence="2" id="KW-0378">Hydrolase</keyword>
<dbReference type="Pfam" id="PF12706">
    <property type="entry name" value="Lactamase_B_2"/>
    <property type="match status" value="1"/>
</dbReference>
<dbReference type="RefSeq" id="WP_117822623.1">
    <property type="nucleotide sequence ID" value="NZ_JACOOX010000003.1"/>
</dbReference>
<evidence type="ECO:0000259" key="1">
    <source>
        <dbReference type="SMART" id="SM00849"/>
    </source>
</evidence>
<reference evidence="2 3" key="1">
    <citation type="submission" date="2020-08" db="EMBL/GenBank/DDBJ databases">
        <title>Genome public.</title>
        <authorList>
            <person name="Liu C."/>
            <person name="Sun Q."/>
        </authorList>
    </citation>
    <scope>NUCLEOTIDE SEQUENCE [LARGE SCALE GENOMIC DNA]</scope>
    <source>
        <strain evidence="2 3">NSJ-10</strain>
    </source>
</reference>
<feature type="domain" description="Metallo-beta-lactamase" evidence="1">
    <location>
        <begin position="11"/>
        <end position="193"/>
    </location>
</feature>
<comment type="caution">
    <text evidence="2">The sequence shown here is derived from an EMBL/GenBank/DDBJ whole genome shotgun (WGS) entry which is preliminary data.</text>
</comment>
<evidence type="ECO:0000313" key="2">
    <source>
        <dbReference type="EMBL" id="MBC5662415.1"/>
    </source>
</evidence>
<dbReference type="SMART" id="SM00849">
    <property type="entry name" value="Lactamase_B"/>
    <property type="match status" value="1"/>
</dbReference>
<evidence type="ECO:0000313" key="3">
    <source>
        <dbReference type="Proteomes" id="UP000615234"/>
    </source>
</evidence>
<name>A0A8I0AI03_9FIRM</name>
<proteinExistence type="predicted"/>
<organism evidence="2 3">
    <name type="scientific">Coprococcus hominis</name>
    <name type="common">ex Liu et al. 2022</name>
    <dbReference type="NCBI Taxonomy" id="2763039"/>
    <lineage>
        <taxon>Bacteria</taxon>
        <taxon>Bacillati</taxon>
        <taxon>Bacillota</taxon>
        <taxon>Clostridia</taxon>
        <taxon>Lachnospirales</taxon>
        <taxon>Lachnospiraceae</taxon>
        <taxon>Coprococcus</taxon>
    </lineage>
</organism>
<dbReference type="PANTHER" id="PTHR47619">
    <property type="entry name" value="METALLO-HYDROLASE YYCJ-RELATED"/>
    <property type="match status" value="1"/>
</dbReference>
<dbReference type="PANTHER" id="PTHR47619:SF1">
    <property type="entry name" value="EXODEOXYRIBONUCLEASE WALJ"/>
    <property type="match status" value="1"/>
</dbReference>
<dbReference type="InterPro" id="IPR052533">
    <property type="entry name" value="WalJ/YycJ-like"/>
</dbReference>
<dbReference type="InterPro" id="IPR001279">
    <property type="entry name" value="Metallo-B-lactamas"/>
</dbReference>
<keyword evidence="3" id="KW-1185">Reference proteome</keyword>
<dbReference type="Gene3D" id="3.60.15.10">
    <property type="entry name" value="Ribonuclease Z/Hydroxyacylglutathione hydrolase-like"/>
    <property type="match status" value="1"/>
</dbReference>
<dbReference type="AlphaFoldDB" id="A0A8I0AI03"/>
<dbReference type="Proteomes" id="UP000615234">
    <property type="component" value="Unassembled WGS sequence"/>
</dbReference>
<gene>
    <name evidence="2" type="ORF">H8S09_05830</name>
</gene>